<feature type="non-terminal residue" evidence="4">
    <location>
        <position position="357"/>
    </location>
</feature>
<reference evidence="4" key="1">
    <citation type="submission" date="2020-11" db="EMBL/GenBank/DDBJ databases">
        <authorList>
            <person name="Tran Van P."/>
        </authorList>
    </citation>
    <scope>NUCLEOTIDE SEQUENCE</scope>
</reference>
<dbReference type="CDD" id="cd09120">
    <property type="entry name" value="PLDc_DNaseII_1"/>
    <property type="match status" value="1"/>
</dbReference>
<sequence length="357" mass="40044">MNTFSILCIFNIIAIISCQLQCVDEKGKPVDWYVVYKLPRVTDAEPPLDTGLRYAYMTSMSDKGWTLSDVDITDEKSIFGQTLHPLYAKTVDPSISYINYSDQPPNGTTKSTGAHAKGVIAADDSLGFWLIHTVPKFASEEAEHKYIYPPTGAKYGQTALCITLKITELDRVFEQMLYMQPNAYTLHVSPDLKSRSKNIQSFSDKDWISGDMNVQTIVSAGGVNFTSFSKAPGDHVDLYSQIMAPALKTNLYVESWRQGVGTPLPSECDLKKTVENIDDISVSFMNSTLKGQFDYLKDHSKWAISKTATVPFVCFGDMNRMQSQFKRGGGQTCFQSPNVWKHMNDWVMDVEKCDKCN</sequence>
<comment type="similarity">
    <text evidence="1">Belongs to the DNase II family.</text>
</comment>
<protein>
    <submittedName>
        <fullName evidence="4">Uncharacterized protein</fullName>
    </submittedName>
</protein>
<keyword evidence="5" id="KW-1185">Reference proteome</keyword>
<dbReference type="OrthoDB" id="10261598at2759"/>
<accession>A0A7R9QW39</accession>
<dbReference type="GO" id="GO:0006309">
    <property type="term" value="P:apoptotic DNA fragmentation"/>
    <property type="evidence" value="ECO:0007669"/>
    <property type="project" value="TreeGrafter"/>
</dbReference>
<dbReference type="EMBL" id="CAJPVJ010019176">
    <property type="protein sequence ID" value="CAG2177218.1"/>
    <property type="molecule type" value="Genomic_DNA"/>
</dbReference>
<name>A0A7R9QW39_9ACAR</name>
<evidence type="ECO:0000256" key="2">
    <source>
        <dbReference type="ARBA" id="ARBA00022801"/>
    </source>
</evidence>
<dbReference type="PANTHER" id="PTHR10858">
    <property type="entry name" value="DEOXYRIBONUCLEASE II"/>
    <property type="match status" value="1"/>
</dbReference>
<dbReference type="Pfam" id="PF03265">
    <property type="entry name" value="DNase_II"/>
    <property type="match status" value="1"/>
</dbReference>
<dbReference type="GO" id="GO:0004531">
    <property type="term" value="F:deoxyribonuclease II activity"/>
    <property type="evidence" value="ECO:0007669"/>
    <property type="project" value="InterPro"/>
</dbReference>
<dbReference type="InterPro" id="IPR004947">
    <property type="entry name" value="DNase_II"/>
</dbReference>
<keyword evidence="3" id="KW-0732">Signal</keyword>
<dbReference type="AlphaFoldDB" id="A0A7R9QW39"/>
<dbReference type="Proteomes" id="UP000728032">
    <property type="component" value="Unassembled WGS sequence"/>
</dbReference>
<proteinExistence type="inferred from homology"/>
<dbReference type="CDD" id="cd09121">
    <property type="entry name" value="PLDc_DNaseII_2"/>
    <property type="match status" value="1"/>
</dbReference>
<keyword evidence="2" id="KW-0378">Hydrolase</keyword>
<feature type="chain" id="PRO_5036211957" evidence="3">
    <location>
        <begin position="19"/>
        <end position="357"/>
    </location>
</feature>
<feature type="signal peptide" evidence="3">
    <location>
        <begin position="1"/>
        <end position="18"/>
    </location>
</feature>
<organism evidence="4">
    <name type="scientific">Oppiella nova</name>
    <dbReference type="NCBI Taxonomy" id="334625"/>
    <lineage>
        <taxon>Eukaryota</taxon>
        <taxon>Metazoa</taxon>
        <taxon>Ecdysozoa</taxon>
        <taxon>Arthropoda</taxon>
        <taxon>Chelicerata</taxon>
        <taxon>Arachnida</taxon>
        <taxon>Acari</taxon>
        <taxon>Acariformes</taxon>
        <taxon>Sarcoptiformes</taxon>
        <taxon>Oribatida</taxon>
        <taxon>Brachypylina</taxon>
        <taxon>Oppioidea</taxon>
        <taxon>Oppiidae</taxon>
        <taxon>Oppiella</taxon>
    </lineage>
</organism>
<evidence type="ECO:0000256" key="1">
    <source>
        <dbReference type="ARBA" id="ARBA00007527"/>
    </source>
</evidence>
<gene>
    <name evidence="4" type="ORF">ONB1V03_LOCUS16650</name>
</gene>
<evidence type="ECO:0000313" key="4">
    <source>
        <dbReference type="EMBL" id="CAD7660080.1"/>
    </source>
</evidence>
<dbReference type="EMBL" id="OC934001">
    <property type="protein sequence ID" value="CAD7660080.1"/>
    <property type="molecule type" value="Genomic_DNA"/>
</dbReference>
<dbReference type="PANTHER" id="PTHR10858:SF23">
    <property type="entry name" value="DEOXYRIBONUCLEASE II"/>
    <property type="match status" value="1"/>
</dbReference>
<evidence type="ECO:0000313" key="5">
    <source>
        <dbReference type="Proteomes" id="UP000728032"/>
    </source>
</evidence>
<evidence type="ECO:0000256" key="3">
    <source>
        <dbReference type="SAM" id="SignalP"/>
    </source>
</evidence>